<keyword evidence="1" id="KW-0732">Signal</keyword>
<feature type="signal peptide" evidence="1">
    <location>
        <begin position="1"/>
        <end position="32"/>
    </location>
</feature>
<comment type="caution">
    <text evidence="3">The sequence shown here is derived from an EMBL/GenBank/DDBJ whole genome shotgun (WGS) entry which is preliminary data.</text>
</comment>
<dbReference type="SUPFAM" id="SSF101874">
    <property type="entry name" value="YceI-like"/>
    <property type="match status" value="1"/>
</dbReference>
<dbReference type="PANTHER" id="PTHR34406:SF1">
    <property type="entry name" value="PROTEIN YCEI"/>
    <property type="match status" value="1"/>
</dbReference>
<dbReference type="Gene3D" id="2.40.128.110">
    <property type="entry name" value="Lipid/polyisoprenoid-binding, YceI-like"/>
    <property type="match status" value="1"/>
</dbReference>
<proteinExistence type="predicted"/>
<organism evidence="3 4">
    <name type="scientific">Fibrella aquatilis</name>
    <dbReference type="NCBI Taxonomy" id="2817059"/>
    <lineage>
        <taxon>Bacteria</taxon>
        <taxon>Pseudomonadati</taxon>
        <taxon>Bacteroidota</taxon>
        <taxon>Cytophagia</taxon>
        <taxon>Cytophagales</taxon>
        <taxon>Spirosomataceae</taxon>
        <taxon>Fibrella</taxon>
    </lineage>
</organism>
<dbReference type="RefSeq" id="WP_207337541.1">
    <property type="nucleotide sequence ID" value="NZ_JAFMYU010000021.1"/>
</dbReference>
<dbReference type="Proteomes" id="UP000664795">
    <property type="component" value="Unassembled WGS sequence"/>
</dbReference>
<evidence type="ECO:0000313" key="4">
    <source>
        <dbReference type="Proteomes" id="UP000664795"/>
    </source>
</evidence>
<dbReference type="AlphaFoldDB" id="A0A939G7E7"/>
<dbReference type="InterPro" id="IPR036761">
    <property type="entry name" value="TTHA0802/YceI-like_sf"/>
</dbReference>
<dbReference type="InterPro" id="IPR007372">
    <property type="entry name" value="Lipid/polyisoprenoid-bd_YceI"/>
</dbReference>
<gene>
    <name evidence="3" type="ORF">J2I48_21370</name>
</gene>
<reference evidence="3 4" key="1">
    <citation type="submission" date="2021-03" db="EMBL/GenBank/DDBJ databases">
        <title>Fibrella sp. HMF5036 genome sequencing and assembly.</title>
        <authorList>
            <person name="Kang H."/>
            <person name="Kim H."/>
            <person name="Bae S."/>
            <person name="Joh K."/>
        </authorList>
    </citation>
    <scope>NUCLEOTIDE SEQUENCE [LARGE SCALE GENOMIC DNA]</scope>
    <source>
        <strain evidence="3 4">HMF5036</strain>
    </source>
</reference>
<dbReference type="PANTHER" id="PTHR34406">
    <property type="entry name" value="PROTEIN YCEI"/>
    <property type="match status" value="1"/>
</dbReference>
<evidence type="ECO:0000259" key="2">
    <source>
        <dbReference type="SMART" id="SM00867"/>
    </source>
</evidence>
<dbReference type="SMART" id="SM00867">
    <property type="entry name" value="YceI"/>
    <property type="match status" value="1"/>
</dbReference>
<evidence type="ECO:0000256" key="1">
    <source>
        <dbReference type="SAM" id="SignalP"/>
    </source>
</evidence>
<feature type="domain" description="Lipid/polyisoprenoid-binding YceI-like" evidence="2">
    <location>
        <begin position="36"/>
        <end position="208"/>
    </location>
</feature>
<accession>A0A939G7E7</accession>
<dbReference type="Pfam" id="PF04264">
    <property type="entry name" value="YceI"/>
    <property type="match status" value="1"/>
</dbReference>
<evidence type="ECO:0000313" key="3">
    <source>
        <dbReference type="EMBL" id="MBO0933574.1"/>
    </source>
</evidence>
<sequence length="211" mass="22894">MPGINLSFQRLISRIGTLLLLPLLAVAPQAVPASGTYAVDANESQVYWTGRSEIGKYSLSGVVPVASGSITVEGGLLKTGLVEINMTAISCNTLDNGASNQKLITHLSSPDFFDVKKYPKATFVMTRAIPKGGNAYELAGNLTIKDKTNPIQFPATLQEQQGKLLLKTLLVVDRAKFDVRYGSNSFFDNLGNDAIKNEFELDIELLTQKKK</sequence>
<protein>
    <submittedName>
        <fullName evidence="3">YceI family protein</fullName>
    </submittedName>
</protein>
<name>A0A939G7E7_9BACT</name>
<feature type="chain" id="PRO_5037980032" evidence="1">
    <location>
        <begin position="33"/>
        <end position="211"/>
    </location>
</feature>
<dbReference type="EMBL" id="JAFMYU010000021">
    <property type="protein sequence ID" value="MBO0933574.1"/>
    <property type="molecule type" value="Genomic_DNA"/>
</dbReference>
<keyword evidence="4" id="KW-1185">Reference proteome</keyword>